<dbReference type="InterPro" id="IPR044824">
    <property type="entry name" value="MAIN-like"/>
</dbReference>
<dbReference type="PANTHER" id="PTHR46033:SF80">
    <property type="entry name" value="PROTEIN MAIN-LIKE 2-LIKE"/>
    <property type="match status" value="1"/>
</dbReference>
<organism evidence="2 3">
    <name type="scientific">Linum trigynum</name>
    <dbReference type="NCBI Taxonomy" id="586398"/>
    <lineage>
        <taxon>Eukaryota</taxon>
        <taxon>Viridiplantae</taxon>
        <taxon>Streptophyta</taxon>
        <taxon>Embryophyta</taxon>
        <taxon>Tracheophyta</taxon>
        <taxon>Spermatophyta</taxon>
        <taxon>Magnoliopsida</taxon>
        <taxon>eudicotyledons</taxon>
        <taxon>Gunneridae</taxon>
        <taxon>Pentapetalae</taxon>
        <taxon>rosids</taxon>
        <taxon>fabids</taxon>
        <taxon>Malpighiales</taxon>
        <taxon>Linaceae</taxon>
        <taxon>Linum</taxon>
    </lineage>
</organism>
<accession>A0AAV2DFC7</accession>
<dbReference type="InterPro" id="IPR019557">
    <property type="entry name" value="AminoTfrase-like_pln_mobile"/>
</dbReference>
<dbReference type="AlphaFoldDB" id="A0AAV2DFC7"/>
<dbReference type="GO" id="GO:0010073">
    <property type="term" value="P:meristem maintenance"/>
    <property type="evidence" value="ECO:0007669"/>
    <property type="project" value="InterPro"/>
</dbReference>
<evidence type="ECO:0000313" key="3">
    <source>
        <dbReference type="Proteomes" id="UP001497516"/>
    </source>
</evidence>
<gene>
    <name evidence="2" type="ORF">LTRI10_LOCUS13879</name>
</gene>
<name>A0AAV2DFC7_9ROSI</name>
<keyword evidence="3" id="KW-1185">Reference proteome</keyword>
<dbReference type="Pfam" id="PF10536">
    <property type="entry name" value="PMD"/>
    <property type="match status" value="1"/>
</dbReference>
<evidence type="ECO:0000259" key="1">
    <source>
        <dbReference type="Pfam" id="PF10536"/>
    </source>
</evidence>
<dbReference type="PANTHER" id="PTHR46033">
    <property type="entry name" value="PROTEIN MAIN-LIKE 2"/>
    <property type="match status" value="1"/>
</dbReference>
<proteinExistence type="predicted"/>
<evidence type="ECO:0000313" key="2">
    <source>
        <dbReference type="EMBL" id="CAL1371839.1"/>
    </source>
</evidence>
<reference evidence="2 3" key="1">
    <citation type="submission" date="2024-04" db="EMBL/GenBank/DDBJ databases">
        <authorList>
            <person name="Fracassetti M."/>
        </authorList>
    </citation>
    <scope>NUCLEOTIDE SEQUENCE [LARGE SCALE GENOMIC DNA]</scope>
</reference>
<sequence>MRWKSMTRLRKIKWSAMHASTSLVWWVDFCSPTKSNRWIQGIWLPLFIGDWDAIGEKIWGSAVLAGIYRELCTCSKVGAKQAGAAMFILQLWVWEHLPMFAPLVPRPYLRADDELNFLQNPPYGVK</sequence>
<protein>
    <recommendedName>
        <fullName evidence="1">Aminotransferase-like plant mobile domain-containing protein</fullName>
    </recommendedName>
</protein>
<dbReference type="EMBL" id="OZ034815">
    <property type="protein sequence ID" value="CAL1371839.1"/>
    <property type="molecule type" value="Genomic_DNA"/>
</dbReference>
<feature type="domain" description="Aminotransferase-like plant mobile" evidence="1">
    <location>
        <begin position="9"/>
        <end position="103"/>
    </location>
</feature>
<dbReference type="Proteomes" id="UP001497516">
    <property type="component" value="Chromosome 2"/>
</dbReference>